<name>A0A9P6JNS0_9AGAR</name>
<reference evidence="1" key="1">
    <citation type="submission" date="2020-11" db="EMBL/GenBank/DDBJ databases">
        <authorList>
            <consortium name="DOE Joint Genome Institute"/>
            <person name="Ahrendt S."/>
            <person name="Riley R."/>
            <person name="Andreopoulos W."/>
            <person name="Labutti K."/>
            <person name="Pangilinan J."/>
            <person name="Ruiz-Duenas F.J."/>
            <person name="Barrasa J.M."/>
            <person name="Sanchez-Garcia M."/>
            <person name="Camarero S."/>
            <person name="Miyauchi S."/>
            <person name="Serrano A."/>
            <person name="Linde D."/>
            <person name="Babiker R."/>
            <person name="Drula E."/>
            <person name="Ayuso-Fernandez I."/>
            <person name="Pacheco R."/>
            <person name="Padilla G."/>
            <person name="Ferreira P."/>
            <person name="Barriuso J."/>
            <person name="Kellner H."/>
            <person name="Castanera R."/>
            <person name="Alfaro M."/>
            <person name="Ramirez L."/>
            <person name="Pisabarro A.G."/>
            <person name="Kuo A."/>
            <person name="Tritt A."/>
            <person name="Lipzen A."/>
            <person name="He G."/>
            <person name="Yan M."/>
            <person name="Ng V."/>
            <person name="Cullen D."/>
            <person name="Martin F."/>
            <person name="Rosso M.-N."/>
            <person name="Henrissat B."/>
            <person name="Hibbett D."/>
            <person name="Martinez A.T."/>
            <person name="Grigoriev I.V."/>
        </authorList>
    </citation>
    <scope>NUCLEOTIDE SEQUENCE</scope>
    <source>
        <strain evidence="1">CBS 506.95</strain>
    </source>
</reference>
<evidence type="ECO:0000313" key="2">
    <source>
        <dbReference type="Proteomes" id="UP000807306"/>
    </source>
</evidence>
<dbReference type="Proteomes" id="UP000807306">
    <property type="component" value="Unassembled WGS sequence"/>
</dbReference>
<keyword evidence="2" id="KW-1185">Reference proteome</keyword>
<organism evidence="1 2">
    <name type="scientific">Crepidotus variabilis</name>
    <dbReference type="NCBI Taxonomy" id="179855"/>
    <lineage>
        <taxon>Eukaryota</taxon>
        <taxon>Fungi</taxon>
        <taxon>Dikarya</taxon>
        <taxon>Basidiomycota</taxon>
        <taxon>Agaricomycotina</taxon>
        <taxon>Agaricomycetes</taxon>
        <taxon>Agaricomycetidae</taxon>
        <taxon>Agaricales</taxon>
        <taxon>Agaricineae</taxon>
        <taxon>Crepidotaceae</taxon>
        <taxon>Crepidotus</taxon>
    </lineage>
</organism>
<protein>
    <submittedName>
        <fullName evidence="1">Uncharacterized protein</fullName>
    </submittedName>
</protein>
<proteinExistence type="predicted"/>
<dbReference type="AlphaFoldDB" id="A0A9P6JNS0"/>
<accession>A0A9P6JNS0</accession>
<dbReference type="EMBL" id="MU157859">
    <property type="protein sequence ID" value="KAF9527687.1"/>
    <property type="molecule type" value="Genomic_DNA"/>
</dbReference>
<gene>
    <name evidence="1" type="ORF">CPB83DRAFT_386607</name>
</gene>
<sequence length="87" mass="9283">MPLGVAVSQTGKNGKCSSAATLISSSALLLGSLTFRTCRLVSASTQENGIRYPAYQKGRKGIKKDTFLPYEALTAAQLRKMRGKACN</sequence>
<evidence type="ECO:0000313" key="1">
    <source>
        <dbReference type="EMBL" id="KAF9527687.1"/>
    </source>
</evidence>
<comment type="caution">
    <text evidence="1">The sequence shown here is derived from an EMBL/GenBank/DDBJ whole genome shotgun (WGS) entry which is preliminary data.</text>
</comment>